<feature type="compositionally biased region" description="Polar residues" evidence="2">
    <location>
        <begin position="597"/>
        <end position="607"/>
    </location>
</feature>
<feature type="coiled-coil region" evidence="1">
    <location>
        <begin position="969"/>
        <end position="1003"/>
    </location>
</feature>
<reference evidence="5" key="1">
    <citation type="submission" date="2013-03" db="EMBL/GenBank/DDBJ databases">
        <title>The Genome Sequence of Anopheles epiroticus epiroticus2.</title>
        <authorList>
            <consortium name="The Broad Institute Genomics Platform"/>
            <person name="Neafsey D.E."/>
            <person name="Howell P."/>
            <person name="Walker B."/>
            <person name="Young S.K."/>
            <person name="Zeng Q."/>
            <person name="Gargeya S."/>
            <person name="Fitzgerald M."/>
            <person name="Haas B."/>
            <person name="Abouelleil A."/>
            <person name="Allen A.W."/>
            <person name="Alvarado L."/>
            <person name="Arachchi H.M."/>
            <person name="Berlin A.M."/>
            <person name="Chapman S.B."/>
            <person name="Gainer-Dewar J."/>
            <person name="Goldberg J."/>
            <person name="Griggs A."/>
            <person name="Gujja S."/>
            <person name="Hansen M."/>
            <person name="Howarth C."/>
            <person name="Imamovic A."/>
            <person name="Ireland A."/>
            <person name="Larimer J."/>
            <person name="McCowan C."/>
            <person name="Murphy C."/>
            <person name="Pearson M."/>
            <person name="Poon T.W."/>
            <person name="Priest M."/>
            <person name="Roberts A."/>
            <person name="Saif S."/>
            <person name="Shea T."/>
            <person name="Sisk P."/>
            <person name="Sykes S."/>
            <person name="Wortman J."/>
            <person name="Nusbaum C."/>
            <person name="Birren B."/>
        </authorList>
    </citation>
    <scope>NUCLEOTIDE SEQUENCE [LARGE SCALE GENOMIC DNA]</scope>
    <source>
        <strain evidence="5">Epiroticus2</strain>
    </source>
</reference>
<feature type="compositionally biased region" description="Acidic residues" evidence="2">
    <location>
        <begin position="41"/>
        <end position="71"/>
    </location>
</feature>
<feature type="region of interest" description="Disordered" evidence="2">
    <location>
        <begin position="716"/>
        <end position="822"/>
    </location>
</feature>
<reference evidence="4" key="2">
    <citation type="submission" date="2020-05" db="UniProtKB">
        <authorList>
            <consortium name="EnsemblMetazoa"/>
        </authorList>
    </citation>
    <scope>IDENTIFICATION</scope>
    <source>
        <strain evidence="4">Epiroticus2</strain>
    </source>
</reference>
<evidence type="ECO:0000313" key="5">
    <source>
        <dbReference type="Proteomes" id="UP000075885"/>
    </source>
</evidence>
<dbReference type="AlphaFoldDB" id="A0A182PEP6"/>
<feature type="compositionally biased region" description="Basic residues" evidence="2">
    <location>
        <begin position="223"/>
        <end position="237"/>
    </location>
</feature>
<dbReference type="STRING" id="199890.A0A182PEP6"/>
<feature type="region of interest" description="Disordered" evidence="2">
    <location>
        <begin position="1141"/>
        <end position="1203"/>
    </location>
</feature>
<feature type="compositionally biased region" description="Basic residues" evidence="2">
    <location>
        <begin position="142"/>
        <end position="153"/>
    </location>
</feature>
<proteinExistence type="predicted"/>
<feature type="compositionally biased region" description="Polar residues" evidence="2">
    <location>
        <begin position="212"/>
        <end position="221"/>
    </location>
</feature>
<feature type="compositionally biased region" description="Basic residues" evidence="2">
    <location>
        <begin position="163"/>
        <end position="177"/>
    </location>
</feature>
<protein>
    <recommendedName>
        <fullName evidence="3">Putative zinc-finger domain-containing protein</fullName>
    </recommendedName>
</protein>
<evidence type="ECO:0000256" key="1">
    <source>
        <dbReference type="SAM" id="Coils"/>
    </source>
</evidence>
<feature type="region of interest" description="Disordered" evidence="2">
    <location>
        <begin position="130"/>
        <end position="196"/>
    </location>
</feature>
<dbReference type="EnsemblMetazoa" id="AEPI005401-RA">
    <property type="protein sequence ID" value="AEPI005401-PA"/>
    <property type="gene ID" value="AEPI005401"/>
</dbReference>
<evidence type="ECO:0000256" key="2">
    <source>
        <dbReference type="SAM" id="MobiDB-lite"/>
    </source>
</evidence>
<feature type="compositionally biased region" description="Polar residues" evidence="2">
    <location>
        <begin position="1146"/>
        <end position="1163"/>
    </location>
</feature>
<feature type="region of interest" description="Disordered" evidence="2">
    <location>
        <begin position="1"/>
        <end position="72"/>
    </location>
</feature>
<feature type="region of interest" description="Disordered" evidence="2">
    <location>
        <begin position="846"/>
        <end position="914"/>
    </location>
</feature>
<feature type="compositionally biased region" description="Acidic residues" evidence="2">
    <location>
        <begin position="582"/>
        <end position="594"/>
    </location>
</feature>
<feature type="domain" description="Putative zinc-finger" evidence="3">
    <location>
        <begin position="1245"/>
        <end position="1264"/>
    </location>
</feature>
<evidence type="ECO:0000259" key="3">
    <source>
        <dbReference type="Pfam" id="PF10650"/>
    </source>
</evidence>
<feature type="region of interest" description="Disordered" evidence="2">
    <location>
        <begin position="210"/>
        <end position="271"/>
    </location>
</feature>
<feature type="compositionally biased region" description="Basic and acidic residues" evidence="2">
    <location>
        <begin position="788"/>
        <end position="799"/>
    </location>
</feature>
<accession>A0A182PEP6</accession>
<dbReference type="VEuPathDB" id="VectorBase:AEPI005401"/>
<feature type="compositionally biased region" description="Basic and acidic residues" evidence="2">
    <location>
        <begin position="756"/>
        <end position="765"/>
    </location>
</feature>
<evidence type="ECO:0000313" key="4">
    <source>
        <dbReference type="EnsemblMetazoa" id="AEPI005401-PA"/>
    </source>
</evidence>
<feature type="region of interest" description="Disordered" evidence="2">
    <location>
        <begin position="564"/>
        <end position="633"/>
    </location>
</feature>
<feature type="region of interest" description="Disordered" evidence="2">
    <location>
        <begin position="1051"/>
        <end position="1123"/>
    </location>
</feature>
<feature type="compositionally biased region" description="Basic residues" evidence="2">
    <location>
        <begin position="805"/>
        <end position="822"/>
    </location>
</feature>
<feature type="region of interest" description="Disordered" evidence="2">
    <location>
        <begin position="412"/>
        <end position="470"/>
    </location>
</feature>
<dbReference type="InterPro" id="IPR019607">
    <property type="entry name" value="Putative_zinc-finger_domain"/>
</dbReference>
<dbReference type="Pfam" id="PF10650">
    <property type="entry name" value="zf-C3H1"/>
    <property type="match status" value="1"/>
</dbReference>
<sequence length="1269" mass="141677">MENPDDEKQQQQQSPSLPPPSPKGGDLPEGLVLVSSGSEGPDAEDEDHEEGEIQDEDDEVQELEDISSEEELTIRERMAALEAMDKKAALMKKKIASRSIYGIGAYLIHAHGELDISSYHSHKLYKPSITIREDNRHSTTEKHRRTAGTKRHAEKPPKEKPPKRSSHRRRKRRKHASRSPTPTERRSVTTDSEPETVVDREYLKIACGIGNGKSSRLQSGRNPLKKKLFLHTSHKRKSSEEVRHRKRQLDTVVSLDSTTSEDEDDDAKKEDEEELKLRLLALSTKPIVRESGLGDIISELQIPSPPPPPAIQQNDEVADASLTEEQSAEELRIIALKTAILKKHATRRMRRELDNEQPYSPSDDIVLSPVREMPPSYDNEVYSDGQESVKLLDDDTDDVQIVEPQYEQIDLVDSDDNGNDMEISPLDSPMDGADRTEQDMEEDSQQPIDMELASSDNTTSGPSPVGDYQRIEMDPKLLLLQGGTDSCDSALFHRRGDLVPESPPVTPDSMEEAEAEALRHLLLTKMRQKQNKKREIVEQSSKRAASPMKDDVIISTKQDEMVETVQEEDTLAIQPEPQPELPQEEENEEEEEELNQSATRQPSNPNLITLVDRKPMRKRRKKSSSTNNISTAVLPQPAVTATVPASSELPLESPKAIVQTQKLVNNPNKLINLNRTAAPSPPLPFPAAAVTTRTESPKEPMIDTFVSRPVPKLVIQLGHSDSDSEVDFGNATDPEKGDDGPPGDDGDAAPPIPTARFEEQLDKFLKSVRSKSTASNGEKVNENGAEEASEHSERTEEASSGKSLHSSKHHTKSAARKAVKHLSKSAQLEYMKLVARMAQLERDKLARQNQAAKNPEQAAATQDNAVPKVVDSQTGSNKTVAADQRMEPKSGKSPGRRKQSFSVSTSAVELPDPVQDPIEKKLQQIRASLPNLTEASRNRLLLTAEKQLEKHSGTFLSEIEQHNATIIEAQQARRELYHLENRIDLLREKLTLLEKVHERHRQRTSDTFSSLHATRKKILTSRKRSAEMQQLKSIRKPTLEEFKKEMIANHKRRLANANEMSYEKENSEEREHEPEESEPAKADTVPNAEETVPSEVSVQKEEVSESQSQLETQECHEDGTTINESSEQIEVVEMQSIEVSKEATVPCSSPVDSVTEQGSTEAANDTMALEQSPTEEETELKPNVEMKEKQPIPSTEGTDSYREVEDTTLEDEGFVPGDAFRIEKYTSPLVSLQQGAPNISVGGILCPYELGGQCVDRDCKYEHLNQRTA</sequence>
<feature type="region of interest" description="Disordered" evidence="2">
    <location>
        <begin position="526"/>
        <end position="549"/>
    </location>
</feature>
<keyword evidence="5" id="KW-1185">Reference proteome</keyword>
<feature type="compositionally biased region" description="Basic and acidic residues" evidence="2">
    <location>
        <begin position="1061"/>
        <end position="1081"/>
    </location>
</feature>
<feature type="compositionally biased region" description="Basic and acidic residues" evidence="2">
    <location>
        <begin position="1179"/>
        <end position="1190"/>
    </location>
</feature>
<feature type="compositionally biased region" description="Basic and acidic residues" evidence="2">
    <location>
        <begin position="131"/>
        <end position="141"/>
    </location>
</feature>
<dbReference type="Proteomes" id="UP000075885">
    <property type="component" value="Unassembled WGS sequence"/>
</dbReference>
<organism evidence="4 5">
    <name type="scientific">Anopheles epiroticus</name>
    <dbReference type="NCBI Taxonomy" id="199890"/>
    <lineage>
        <taxon>Eukaryota</taxon>
        <taxon>Metazoa</taxon>
        <taxon>Ecdysozoa</taxon>
        <taxon>Arthropoda</taxon>
        <taxon>Hexapoda</taxon>
        <taxon>Insecta</taxon>
        <taxon>Pterygota</taxon>
        <taxon>Neoptera</taxon>
        <taxon>Endopterygota</taxon>
        <taxon>Diptera</taxon>
        <taxon>Nematocera</taxon>
        <taxon>Culicoidea</taxon>
        <taxon>Culicidae</taxon>
        <taxon>Anophelinae</taxon>
        <taxon>Anopheles</taxon>
    </lineage>
</organism>
<keyword evidence="1" id="KW-0175">Coiled coil</keyword>
<name>A0A182PEP6_9DIPT</name>